<evidence type="ECO:0000256" key="1">
    <source>
        <dbReference type="ARBA" id="ARBA00001436"/>
    </source>
</evidence>
<dbReference type="PANTHER" id="PTHR11920">
    <property type="entry name" value="GUANYLYL CYCLASE"/>
    <property type="match status" value="1"/>
</dbReference>
<dbReference type="Proteomes" id="UP000694904">
    <property type="component" value="Chromosome 2"/>
</dbReference>
<comment type="catalytic activity">
    <reaction evidence="1 12">
        <text>GTP = 3',5'-cyclic GMP + diphosphate</text>
        <dbReference type="Rhea" id="RHEA:13665"/>
        <dbReference type="ChEBI" id="CHEBI:33019"/>
        <dbReference type="ChEBI" id="CHEBI:37565"/>
        <dbReference type="ChEBI" id="CHEBI:57746"/>
        <dbReference type="EC" id="4.6.1.2"/>
    </reaction>
</comment>
<feature type="transmembrane region" description="Helical" evidence="15">
    <location>
        <begin position="697"/>
        <end position="721"/>
    </location>
</feature>
<dbReference type="GeneID" id="108616516"/>
<feature type="signal peptide" evidence="16">
    <location>
        <begin position="1"/>
        <end position="28"/>
    </location>
</feature>
<comment type="subcellular location">
    <subcellularLocation>
        <location evidence="2">Membrane</location>
        <topology evidence="2">Single-pass membrane protein</topology>
    </subcellularLocation>
</comment>
<feature type="compositionally biased region" description="Low complexity" evidence="14">
    <location>
        <begin position="498"/>
        <end position="538"/>
    </location>
</feature>
<dbReference type="InterPro" id="IPR001245">
    <property type="entry name" value="Ser-Thr/Tyr_kinase_cat_dom"/>
</dbReference>
<feature type="compositionally biased region" description="Polar residues" evidence="14">
    <location>
        <begin position="273"/>
        <end position="292"/>
    </location>
</feature>
<feature type="domain" description="Protein kinase" evidence="17">
    <location>
        <begin position="818"/>
        <end position="1106"/>
    </location>
</feature>
<evidence type="ECO:0000313" key="19">
    <source>
        <dbReference type="Proteomes" id="UP000694904"/>
    </source>
</evidence>
<name>A0ABM1PJA3_DROAR</name>
<dbReference type="PANTHER" id="PTHR11920:SF462">
    <property type="entry name" value="GUANYLATE CYCLASE"/>
    <property type="match status" value="1"/>
</dbReference>
<dbReference type="Pfam" id="PF00211">
    <property type="entry name" value="Guanylate_cyc"/>
    <property type="match status" value="1"/>
</dbReference>
<feature type="compositionally biased region" description="Acidic residues" evidence="14">
    <location>
        <begin position="258"/>
        <end position="268"/>
    </location>
</feature>
<evidence type="ECO:0000256" key="2">
    <source>
        <dbReference type="ARBA" id="ARBA00004167"/>
    </source>
</evidence>
<keyword evidence="6 15" id="KW-1133">Transmembrane helix</keyword>
<evidence type="ECO:0000256" key="3">
    <source>
        <dbReference type="ARBA" id="ARBA00012202"/>
    </source>
</evidence>
<feature type="compositionally biased region" description="Low complexity" evidence="14">
    <location>
        <begin position="139"/>
        <end position="166"/>
    </location>
</feature>
<keyword evidence="8" id="KW-0325">Glycoprotein</keyword>
<feature type="compositionally biased region" description="Low complexity" evidence="14">
    <location>
        <begin position="1685"/>
        <end position="1705"/>
    </location>
</feature>
<dbReference type="SMART" id="SM00044">
    <property type="entry name" value="CYCc"/>
    <property type="match status" value="1"/>
</dbReference>
<evidence type="ECO:0000256" key="16">
    <source>
        <dbReference type="SAM" id="SignalP"/>
    </source>
</evidence>
<feature type="compositionally biased region" description="Low complexity" evidence="14">
    <location>
        <begin position="105"/>
        <end position="130"/>
    </location>
</feature>
<feature type="compositionally biased region" description="Basic and acidic residues" evidence="14">
    <location>
        <begin position="312"/>
        <end position="323"/>
    </location>
</feature>
<dbReference type="SUPFAM" id="SSF56112">
    <property type="entry name" value="Protein kinase-like (PK-like)"/>
    <property type="match status" value="1"/>
</dbReference>
<evidence type="ECO:0000256" key="14">
    <source>
        <dbReference type="SAM" id="MobiDB-lite"/>
    </source>
</evidence>
<evidence type="ECO:0000256" key="10">
    <source>
        <dbReference type="ARBA" id="ARBA00023293"/>
    </source>
</evidence>
<evidence type="ECO:0000313" key="20">
    <source>
        <dbReference type="RefSeq" id="XP_017867289.1"/>
    </source>
</evidence>
<feature type="compositionally biased region" description="Polar residues" evidence="14">
    <location>
        <begin position="1653"/>
        <end position="1675"/>
    </location>
</feature>
<feature type="region of interest" description="Disordered" evidence="14">
    <location>
        <begin position="105"/>
        <end position="179"/>
    </location>
</feature>
<feature type="coiled-coil region" evidence="13">
    <location>
        <begin position="1115"/>
        <end position="1142"/>
    </location>
</feature>
<keyword evidence="9 11" id="KW-0456">Lyase</keyword>
<evidence type="ECO:0000256" key="8">
    <source>
        <dbReference type="ARBA" id="ARBA00023180"/>
    </source>
</evidence>
<keyword evidence="13" id="KW-0175">Coiled coil</keyword>
<dbReference type="Gene3D" id="1.10.510.10">
    <property type="entry name" value="Transferase(Phosphotransferase) domain 1"/>
    <property type="match status" value="1"/>
</dbReference>
<evidence type="ECO:0000256" key="5">
    <source>
        <dbReference type="ARBA" id="ARBA00022741"/>
    </source>
</evidence>
<organism evidence="19 20">
    <name type="scientific">Drosophila arizonae</name>
    <name type="common">Fruit fly</name>
    <dbReference type="NCBI Taxonomy" id="7263"/>
    <lineage>
        <taxon>Eukaryota</taxon>
        <taxon>Metazoa</taxon>
        <taxon>Ecdysozoa</taxon>
        <taxon>Arthropoda</taxon>
        <taxon>Hexapoda</taxon>
        <taxon>Insecta</taxon>
        <taxon>Pterygota</taxon>
        <taxon>Neoptera</taxon>
        <taxon>Endopterygota</taxon>
        <taxon>Diptera</taxon>
        <taxon>Brachycera</taxon>
        <taxon>Muscomorpha</taxon>
        <taxon>Ephydroidea</taxon>
        <taxon>Drosophilidae</taxon>
        <taxon>Drosophila</taxon>
    </lineage>
</organism>
<feature type="region of interest" description="Disordered" evidence="14">
    <location>
        <begin position="1652"/>
        <end position="1759"/>
    </location>
</feature>
<dbReference type="InterPro" id="IPR029787">
    <property type="entry name" value="Nucleotide_cyclase"/>
</dbReference>
<dbReference type="InterPro" id="IPR018297">
    <property type="entry name" value="A/G_cyclase_CS"/>
</dbReference>
<evidence type="ECO:0000256" key="15">
    <source>
        <dbReference type="SAM" id="Phobius"/>
    </source>
</evidence>
<evidence type="ECO:0000259" key="18">
    <source>
        <dbReference type="PROSITE" id="PS50125"/>
    </source>
</evidence>
<sequence>MKLTICQIAKLFLLLTAFFFLNSHHASSASTTLNNTSGATSSNVFSSGQNLAPLTTAPAGNVPKTLANATATTAVTSTATTATTTATTARATATATTTATAALRTSTASATATTTQQQRQLQQQQQQQQQSNAHELVRQARQQQDTAKQQQLQHPREQQQQQQLQQRQRRQHQKQQTTTAAAVAAQRVAVLIPSSLHIDMMQVQQGFEHFVEFFQVHLSNASVDFIQDVDLSGFIKLLELPKYTSVVKTLNAGINIDTDVDLDDDGDGADPTKQPSQQRTQMKQLSADTLSAPTGRPKEQQQKHQKQQQNDKAQKEKEREKQKQQQQQQHSDTSSLAHCHQLAEQLAYDYNKSALFWPCPQMKISSNFLPSFEAISLAVRSIASKLNWLHVDIYVGDDNWGLPLAIAANLHIPYRIEIGDTVRDLHEQDKPGQAIIITAPLNDVSTLRWLRRGKWTDRDQQTRVLLIDMVASSLNVEHRLYKYLARINAATRNGNGNGHNSSNSNSNSNGNGNGNSNGNDSVSSSGIDNGNSSSMPKLPGSGLVTSNLLVLTLLSDKHRHYLNAAGIGMAMVHNFRTPASELLLSDAEATMEALAHQNASLNRLRPFMNLFSLYDLLLSHITTGNATAGKPKYDFLVLDIVVDAALASYKWRPLLILEGDKALGQSGSYITHSIQPGYDEWLLVSNAQIWHCGAICWTIAAICIGLLIIIVAASVAAGIAVRNYFLRKRLSKGPNKIVLSASDFVFPVDSRRVDEGIEAMLCCWLQQLQEFGGPEVDKPDLLKGSIGSLKNLGFVIPGATAGGNSGALAGAGGTATGGAVNGKSGTSASGSLARHKPAHLDMRARYNGDLVQLKEIPLNGSAELRSKAMDLLVMAHGLRHENINPLIGWLSDPSRTAMVFDYCSRGSLQDVLIMDEIKLDWSFRLSLLTDLVRGMRYLHASPLRIHGALTSRNCVVDARWVLKITDYGLNSFYEMQGLAQVPRSNKELLWTAPELLRTMKTQPQQQHHHHHHHQHGRVQMGTQMGDVYSFGIIMQEVVVRGEPYCMLSLSPDEIIAKLKKPPPLIRPSVSKGAAPPEAINIMRQCWAEQPDMRPDFNSVYERFKMLNHGRKVNFVDTMFQMLEKYSNNLEELIRERTDQLDIERKKTEQLLNRMLPSSVAEKLKMGLAVDPEEFSDVTIYFSDIVGFTTIAAHCSPVQVVDLLNDLYTIFDATINAYNVYKVETIGDAYMVVSGLPVKIPDHAEQIATMALDLLHQSGRFNVKHLPGVPLQLRIGLHTGPCCAGVVGLTMPRYCLFGDTVNTASRMESTGSSWRIHMSQETRDRLEARGGYSIEPRGLIDIKGKGMMNTFWLLGKKGFEKPLPVPPPIGESHGLDESLIRNSITLKAQANKSRTSTNPSSSQSSSLAGETVEVKVEITPPSNTDLGSSVLPNSYSLDSTSTNTISPNTTLCPEFPNKTPSSTSPQSRKLSELTPDSLLNPNSFNRLPSSTGGSSSRLYKKIEEMMDLSSPYNHYKCLSPSESNLTQFYDGKYMYGNSGGGSAAGNNGPGSGGCSVSGSTSKFDSKPGSSRLLRRQFSLDRDDQQSKVEQQHQHSLQASNYAALMNASKNSMLDIPMLHDTSRSPKGTLTRAHKQNSTSIAQDLEKIEEIPLSPASSQHHSSLDSNLNRSPPSTLEAQPPPAKAMPASGAPLSPPLSSAPTSPAPSRTLNGFDAHRRSNKNNNNNSSSIRSESADSPHPARESNMASPEIVLNVEQLLSR</sequence>
<evidence type="ECO:0000256" key="4">
    <source>
        <dbReference type="ARBA" id="ARBA00022692"/>
    </source>
</evidence>
<dbReference type="CDD" id="cd07302">
    <property type="entry name" value="CHD"/>
    <property type="match status" value="1"/>
</dbReference>
<keyword evidence="5" id="KW-0547">Nucleotide-binding</keyword>
<feature type="compositionally biased region" description="Polar residues" evidence="14">
    <location>
        <begin position="1419"/>
        <end position="1437"/>
    </location>
</feature>
<feature type="compositionally biased region" description="Low complexity" evidence="14">
    <location>
        <begin position="1719"/>
        <end position="1730"/>
    </location>
</feature>
<feature type="region of interest" description="Disordered" evidence="14">
    <location>
        <begin position="257"/>
        <end position="336"/>
    </location>
</feature>
<dbReference type="RefSeq" id="XP_017867289.1">
    <property type="nucleotide sequence ID" value="XM_018011800.1"/>
</dbReference>
<feature type="compositionally biased region" description="Low complexity" evidence="14">
    <location>
        <begin position="1392"/>
        <end position="1405"/>
    </location>
</feature>
<evidence type="ECO:0000256" key="11">
    <source>
        <dbReference type="RuleBase" id="RU000405"/>
    </source>
</evidence>
<feature type="compositionally biased region" description="Basic and acidic residues" evidence="14">
    <location>
        <begin position="1731"/>
        <end position="1740"/>
    </location>
</feature>
<evidence type="ECO:0000256" key="9">
    <source>
        <dbReference type="ARBA" id="ARBA00023239"/>
    </source>
</evidence>
<evidence type="ECO:0000259" key="17">
    <source>
        <dbReference type="PROSITE" id="PS50011"/>
    </source>
</evidence>
<gene>
    <name evidence="20" type="primary">LOC108616516</name>
</gene>
<feature type="domain" description="Guanylate cyclase" evidence="18">
    <location>
        <begin position="1178"/>
        <end position="1307"/>
    </location>
</feature>
<protein>
    <recommendedName>
        <fullName evidence="3 12">Guanylate cyclase</fullName>
        <ecNumber evidence="3 12">4.6.1.2</ecNumber>
    </recommendedName>
</protein>
<dbReference type="InterPro" id="IPR000719">
    <property type="entry name" value="Prot_kinase_dom"/>
</dbReference>
<dbReference type="Pfam" id="PF07714">
    <property type="entry name" value="PK_Tyr_Ser-Thr"/>
    <property type="match status" value="1"/>
</dbReference>
<keyword evidence="7 15" id="KW-0472">Membrane</keyword>
<feature type="region of interest" description="Disordered" evidence="14">
    <location>
        <begin position="1545"/>
        <end position="1570"/>
    </location>
</feature>
<reference evidence="19" key="1">
    <citation type="journal article" date="1997" name="Nucleic Acids Res.">
        <title>tRNAscan-SE: a program for improved detection of transfer RNA genes in genomic sequence.</title>
        <authorList>
            <person name="Lowe T.M."/>
            <person name="Eddy S.R."/>
        </authorList>
    </citation>
    <scope>NUCLEOTIDE SEQUENCE [LARGE SCALE GENOMIC DNA]</scope>
</reference>
<dbReference type="PROSITE" id="PS50125">
    <property type="entry name" value="GUANYLATE_CYCLASE_2"/>
    <property type="match status" value="1"/>
</dbReference>
<dbReference type="Gene3D" id="6.10.250.780">
    <property type="match status" value="1"/>
</dbReference>
<feature type="compositionally biased region" description="Gly residues" evidence="14">
    <location>
        <begin position="1545"/>
        <end position="1554"/>
    </location>
</feature>
<feature type="chain" id="PRO_5045039315" description="Guanylate cyclase" evidence="16">
    <location>
        <begin position="29"/>
        <end position="1759"/>
    </location>
</feature>
<dbReference type="EC" id="4.6.1.2" evidence="3 12"/>
<feature type="region of interest" description="Disordered" evidence="14">
    <location>
        <begin position="494"/>
        <end position="538"/>
    </location>
</feature>
<evidence type="ECO:0000256" key="7">
    <source>
        <dbReference type="ARBA" id="ARBA00023136"/>
    </source>
</evidence>
<comment type="similarity">
    <text evidence="11">Belongs to the adenylyl cyclase class-4/guanylyl cyclase family.</text>
</comment>
<keyword evidence="4 15" id="KW-0812">Transmembrane</keyword>
<feature type="region of interest" description="Disordered" evidence="14">
    <location>
        <begin position="1387"/>
        <end position="1494"/>
    </location>
</feature>
<feature type="region of interest" description="Disordered" evidence="14">
    <location>
        <begin position="77"/>
        <end position="96"/>
    </location>
</feature>
<dbReference type="Gene3D" id="3.30.70.1230">
    <property type="entry name" value="Nucleotide cyclase"/>
    <property type="match status" value="1"/>
</dbReference>
<proteinExistence type="inferred from homology"/>
<dbReference type="InterPro" id="IPR011009">
    <property type="entry name" value="Kinase-like_dom_sf"/>
</dbReference>
<dbReference type="PROSITE" id="PS50011">
    <property type="entry name" value="PROTEIN_KINASE_DOM"/>
    <property type="match status" value="1"/>
</dbReference>
<feature type="compositionally biased region" description="Polar residues" evidence="14">
    <location>
        <begin position="1457"/>
        <end position="1467"/>
    </location>
</feature>
<evidence type="ECO:0000256" key="6">
    <source>
        <dbReference type="ARBA" id="ARBA00022989"/>
    </source>
</evidence>
<reference evidence="19" key="2">
    <citation type="journal article" date="2016" name="G3 (Bethesda)">
        <title>Genome Evolution in Three Species of Cactophilic Drosophila.</title>
        <authorList>
            <person name="Sanchez-Flores A."/>
            <person name="Penazola F."/>
            <person name="Carpinteyro-Ponce J."/>
            <person name="Nazario-Yepiz N."/>
            <person name="Abreu-Goodger C."/>
            <person name="Machado C.A."/>
            <person name="Markow T.A."/>
        </authorList>
    </citation>
    <scope>NUCLEOTIDE SEQUENCE [LARGE SCALE GENOMIC DNA]</scope>
</reference>
<reference evidence="20" key="3">
    <citation type="submission" date="2025-08" db="UniProtKB">
        <authorList>
            <consortium name="RefSeq"/>
        </authorList>
    </citation>
    <scope>IDENTIFICATION</scope>
    <source>
        <tissue evidence="20">Whole organism</tissue>
    </source>
</reference>
<feature type="compositionally biased region" description="Low complexity" evidence="14">
    <location>
        <begin position="1438"/>
        <end position="1449"/>
    </location>
</feature>
<dbReference type="PROSITE" id="PS00452">
    <property type="entry name" value="GUANYLATE_CYCLASE_1"/>
    <property type="match status" value="1"/>
</dbReference>
<dbReference type="SUPFAM" id="SSF55073">
    <property type="entry name" value="Nucleotide cyclase"/>
    <property type="match status" value="1"/>
</dbReference>
<keyword evidence="16" id="KW-0732">Signal</keyword>
<accession>A0ABM1PJA3</accession>
<dbReference type="InterPro" id="IPR050401">
    <property type="entry name" value="Cyclic_nucleotide_synthase"/>
</dbReference>
<dbReference type="InterPro" id="IPR001054">
    <property type="entry name" value="A/G_cyclase"/>
</dbReference>
<keyword evidence="10 12" id="KW-0141">cGMP biosynthesis</keyword>
<feature type="region of interest" description="Disordered" evidence="14">
    <location>
        <begin position="1616"/>
        <end position="1637"/>
    </location>
</feature>
<keyword evidence="19" id="KW-1185">Reference proteome</keyword>
<evidence type="ECO:0000256" key="13">
    <source>
        <dbReference type="SAM" id="Coils"/>
    </source>
</evidence>
<feature type="compositionally biased region" description="Polar residues" evidence="14">
    <location>
        <begin position="1476"/>
        <end position="1494"/>
    </location>
</feature>
<evidence type="ECO:0000256" key="12">
    <source>
        <dbReference type="RuleBase" id="RU003431"/>
    </source>
</evidence>